<reference evidence="1 2" key="1">
    <citation type="submission" date="2018-06" db="EMBL/GenBank/DDBJ databases">
        <title>Genomic Encyclopedia of Archaeal and Bacterial Type Strains, Phase II (KMG-II): from individual species to whole genera.</title>
        <authorList>
            <person name="Goeker M."/>
        </authorList>
    </citation>
    <scope>NUCLEOTIDE SEQUENCE [LARGE SCALE GENOMIC DNA]</scope>
    <source>
        <strain evidence="1 2">DSM 24525</strain>
    </source>
</reference>
<dbReference type="RefSeq" id="WP_111399102.1">
    <property type="nucleotide sequence ID" value="NZ_QKYU01000017.1"/>
</dbReference>
<dbReference type="OrthoDB" id="8479035at2"/>
<dbReference type="Proteomes" id="UP000249688">
    <property type="component" value="Unassembled WGS sequence"/>
</dbReference>
<comment type="caution">
    <text evidence="1">The sequence shown here is derived from an EMBL/GenBank/DDBJ whole genome shotgun (WGS) entry which is preliminary data.</text>
</comment>
<accession>A0A2W7IDA5</accession>
<evidence type="ECO:0000313" key="1">
    <source>
        <dbReference type="EMBL" id="PZW43005.1"/>
    </source>
</evidence>
<dbReference type="EMBL" id="QKYU01000017">
    <property type="protein sequence ID" value="PZW43005.1"/>
    <property type="molecule type" value="Genomic_DNA"/>
</dbReference>
<protein>
    <submittedName>
        <fullName evidence="1">Uncharacterized protein</fullName>
    </submittedName>
</protein>
<gene>
    <name evidence="1" type="ORF">C8P66_11730</name>
</gene>
<proteinExistence type="predicted"/>
<sequence length="320" mass="34586">MATKAAFKIQLQGFAEANRDAEVELKNEATGQIIKRKPFLDGSLLVRDLDAGAWEVKVSHPNLVLPIARQRIRLFPQPIPTFVPIPVPANLFRDTPIRDVPDADLGPVQQTMAAVQAQVAPLGGKAPGEVIRASDFNTLASAIGDLAGAVSELTRLVAPRGHDHPEIADKIDEVQGNLRSFADAFGRSLVELRRELELLSLRRTADDMLNLGNAPPLVREDFTRRIDDLEASLQTDTSTFTSKLARTGQALLNGVQSVGEAQPEDRREAFLNSPVTKKLNDVAGQYTATGTVQKRETELATYTRTGVATGSKLGGVIRGG</sequence>
<name>A0A2W7IDA5_9PROT</name>
<dbReference type="AlphaFoldDB" id="A0A2W7IDA5"/>
<keyword evidence="2" id="KW-1185">Reference proteome</keyword>
<organism evidence="1 2">
    <name type="scientific">Humitalea rosea</name>
    <dbReference type="NCBI Taxonomy" id="990373"/>
    <lineage>
        <taxon>Bacteria</taxon>
        <taxon>Pseudomonadati</taxon>
        <taxon>Pseudomonadota</taxon>
        <taxon>Alphaproteobacteria</taxon>
        <taxon>Acetobacterales</taxon>
        <taxon>Roseomonadaceae</taxon>
        <taxon>Humitalea</taxon>
    </lineage>
</organism>
<evidence type="ECO:0000313" key="2">
    <source>
        <dbReference type="Proteomes" id="UP000249688"/>
    </source>
</evidence>